<dbReference type="GO" id="GO:0008811">
    <property type="term" value="F:chloramphenicol O-acetyltransferase activity"/>
    <property type="evidence" value="ECO:0007669"/>
    <property type="project" value="UniProtKB-EC"/>
</dbReference>
<dbReference type="InterPro" id="IPR023213">
    <property type="entry name" value="CAT-like_dom_sf"/>
</dbReference>
<protein>
    <submittedName>
        <fullName evidence="2">Chloramphenicol O-acetyltransferase</fullName>
        <ecNumber evidence="2">2.3.1.28</ecNumber>
    </submittedName>
</protein>
<dbReference type="EMBL" id="LR594052">
    <property type="protein sequence ID" value="VTT41450.1"/>
    <property type="molecule type" value="Genomic_DNA"/>
</dbReference>
<dbReference type="AlphaFoldDB" id="A0A4V0GXU2"/>
<dbReference type="RefSeq" id="WP_138083590.1">
    <property type="nucleotide sequence ID" value="NZ_LR594052.1"/>
</dbReference>
<evidence type="ECO:0000256" key="1">
    <source>
        <dbReference type="PIRSR" id="PIRSR000440-1"/>
    </source>
</evidence>
<name>A0A4V0GXU2_STRPO</name>
<evidence type="ECO:0000313" key="2">
    <source>
        <dbReference type="EMBL" id="VTT41450.1"/>
    </source>
</evidence>
<sequence length="209" mass="24950">MKDYELIDIQSFPRKEYYLHYEKNATTFSITKKIDITKLIKWNKSKGIKFYPSIIYLIMKVINEYDYFKYDKIDGNLVLWNTLIPEFTIFSDKLKTFSSIQVNQTSNFDSFFKNFEIEVEKYKHSGKLFPQNIRQGNSFYISCLPWISFSDFNLDFKGDSLKPIITIGKYEYADDQYFLPMNVKFHHAVNDGYHASLFFKSLDEYIESL</sequence>
<dbReference type="PANTHER" id="PTHR38474">
    <property type="entry name" value="SLR0299 PROTEIN"/>
    <property type="match status" value="1"/>
</dbReference>
<gene>
    <name evidence="2" type="primary">cat3</name>
    <name evidence="2" type="ORF">NCTC10924_00127</name>
</gene>
<keyword evidence="2" id="KW-0012">Acyltransferase</keyword>
<dbReference type="Pfam" id="PF00302">
    <property type="entry name" value="CAT"/>
    <property type="match status" value="1"/>
</dbReference>
<dbReference type="EC" id="2.3.1.28" evidence="2"/>
<dbReference type="PIRSF" id="PIRSF000440">
    <property type="entry name" value="CAT"/>
    <property type="match status" value="1"/>
</dbReference>
<dbReference type="SMART" id="SM01059">
    <property type="entry name" value="CAT"/>
    <property type="match status" value="1"/>
</dbReference>
<proteinExistence type="predicted"/>
<accession>A0A4V0GXU2</accession>
<evidence type="ECO:0000313" key="3">
    <source>
        <dbReference type="Proteomes" id="UP000306241"/>
    </source>
</evidence>
<reference evidence="2 3" key="1">
    <citation type="submission" date="2019-05" db="EMBL/GenBank/DDBJ databases">
        <authorList>
            <consortium name="Pathogen Informatics"/>
        </authorList>
    </citation>
    <scope>NUCLEOTIDE SEQUENCE [LARGE SCALE GENOMIC DNA]</scope>
    <source>
        <strain evidence="2 3">NCTC10924</strain>
    </source>
</reference>
<dbReference type="InterPro" id="IPR001707">
    <property type="entry name" value="Cmp_AcTrfase"/>
</dbReference>
<organism evidence="2 3">
    <name type="scientific">Streptococcus porcinus</name>
    <dbReference type="NCBI Taxonomy" id="1340"/>
    <lineage>
        <taxon>Bacteria</taxon>
        <taxon>Bacillati</taxon>
        <taxon>Bacillota</taxon>
        <taxon>Bacilli</taxon>
        <taxon>Lactobacillales</taxon>
        <taxon>Streptococcaceae</taxon>
        <taxon>Streptococcus</taxon>
    </lineage>
</organism>
<dbReference type="Proteomes" id="UP000306241">
    <property type="component" value="Chromosome"/>
</dbReference>
<dbReference type="SUPFAM" id="SSF52777">
    <property type="entry name" value="CoA-dependent acyltransferases"/>
    <property type="match status" value="1"/>
</dbReference>
<dbReference type="PANTHER" id="PTHR38474:SF2">
    <property type="entry name" value="CHLORAMPHENICOL ACETYLTRANSFERASE"/>
    <property type="match status" value="1"/>
</dbReference>
<dbReference type="Gene3D" id="3.30.559.10">
    <property type="entry name" value="Chloramphenicol acetyltransferase-like domain"/>
    <property type="match status" value="1"/>
</dbReference>
<feature type="active site" description="Proton acceptor" evidence="1">
    <location>
        <position position="187"/>
    </location>
</feature>
<keyword evidence="2" id="KW-0808">Transferase</keyword>
<dbReference type="OrthoDB" id="9801766at2"/>